<dbReference type="Gene3D" id="2.60.40.3330">
    <property type="match status" value="1"/>
</dbReference>
<evidence type="ECO:0000256" key="5">
    <source>
        <dbReference type="SAM" id="Phobius"/>
    </source>
</evidence>
<dbReference type="PANTHER" id="PTHR21700">
    <property type="entry name" value="TRANSTHYRETIN-LIKE FAMILY PROTEIN-RELATED"/>
    <property type="match status" value="1"/>
</dbReference>
<comment type="subcellular location">
    <subcellularLocation>
        <location evidence="1">Secreted</location>
    </subcellularLocation>
</comment>
<keyword evidence="7" id="KW-1185">Reference proteome</keyword>
<dbReference type="STRING" id="1611254.A0A2G5TTE6"/>
<dbReference type="InterPro" id="IPR038479">
    <property type="entry name" value="Transthyretin-like_sf"/>
</dbReference>
<evidence type="ECO:0000256" key="4">
    <source>
        <dbReference type="ARBA" id="ARBA00022729"/>
    </source>
</evidence>
<reference evidence="7" key="1">
    <citation type="submission" date="2017-10" db="EMBL/GenBank/DDBJ databases">
        <title>Rapid genome shrinkage in a self-fertile nematode reveals novel sperm competition proteins.</title>
        <authorList>
            <person name="Yin D."/>
            <person name="Schwarz E.M."/>
            <person name="Thomas C.G."/>
            <person name="Felde R.L."/>
            <person name="Korf I.F."/>
            <person name="Cutter A.D."/>
            <person name="Schartner C.M."/>
            <person name="Ralston E.J."/>
            <person name="Meyer B.J."/>
            <person name="Haag E.S."/>
        </authorList>
    </citation>
    <scope>NUCLEOTIDE SEQUENCE [LARGE SCALE GENOMIC DNA]</scope>
    <source>
        <strain evidence="7">JU1422</strain>
    </source>
</reference>
<keyword evidence="4" id="KW-0732">Signal</keyword>
<dbReference type="AlphaFoldDB" id="A0A2G5TTE6"/>
<dbReference type="Pfam" id="PF01060">
    <property type="entry name" value="TTR-52"/>
    <property type="match status" value="1"/>
</dbReference>
<dbReference type="InterPro" id="IPR001534">
    <property type="entry name" value="Transthyretin-like"/>
</dbReference>
<evidence type="ECO:0000313" key="7">
    <source>
        <dbReference type="Proteomes" id="UP000230233"/>
    </source>
</evidence>
<dbReference type="GO" id="GO:0009986">
    <property type="term" value="C:cell surface"/>
    <property type="evidence" value="ECO:0007669"/>
    <property type="project" value="InterPro"/>
</dbReference>
<keyword evidence="3" id="KW-0964">Secreted</keyword>
<name>A0A2G5TTE6_9PELO</name>
<accession>A0A2G5TTE6</accession>
<dbReference type="OrthoDB" id="73919at2759"/>
<feature type="transmembrane region" description="Helical" evidence="5">
    <location>
        <begin position="6"/>
        <end position="25"/>
    </location>
</feature>
<dbReference type="GO" id="GO:0005576">
    <property type="term" value="C:extracellular region"/>
    <property type="evidence" value="ECO:0007669"/>
    <property type="project" value="UniProtKB-SubCell"/>
</dbReference>
<keyword evidence="5" id="KW-1133">Transmembrane helix</keyword>
<sequence length="144" mass="15417">MNSTKFLTIFSILIVSTTALLGFIGSKQGVTVTGRLICNGQPASGVLVKMYEDGTIYDSKLDSQKTGADGTFRVSGTQNKIRTIDPKVNIYHKCNYNGLCSKKVSINIPKSAVVSGSGSNARNYDIGTINLANRFSGESTDCIH</sequence>
<evidence type="ECO:0000313" key="6">
    <source>
        <dbReference type="EMBL" id="PIC30579.1"/>
    </source>
</evidence>
<comment type="caution">
    <text evidence="6">The sequence shown here is derived from an EMBL/GenBank/DDBJ whole genome shotgun (WGS) entry which is preliminary data.</text>
</comment>
<gene>
    <name evidence="6" type="primary">Cnig_chr_V.g21775</name>
    <name evidence="6" type="ORF">B9Z55_021775</name>
</gene>
<evidence type="ECO:0000256" key="2">
    <source>
        <dbReference type="ARBA" id="ARBA00010112"/>
    </source>
</evidence>
<evidence type="ECO:0000256" key="1">
    <source>
        <dbReference type="ARBA" id="ARBA00004613"/>
    </source>
</evidence>
<protein>
    <submittedName>
        <fullName evidence="6">Uncharacterized protein</fullName>
    </submittedName>
</protein>
<evidence type="ECO:0000256" key="3">
    <source>
        <dbReference type="ARBA" id="ARBA00022525"/>
    </source>
</evidence>
<dbReference type="EMBL" id="PDUG01000005">
    <property type="protein sequence ID" value="PIC30579.1"/>
    <property type="molecule type" value="Genomic_DNA"/>
</dbReference>
<comment type="similarity">
    <text evidence="2">Belongs to the nematode transthyretin-like family.</text>
</comment>
<keyword evidence="5" id="KW-0472">Membrane</keyword>
<dbReference type="PANTHER" id="PTHR21700:SF18">
    <property type="entry name" value="TRANSTHYRETIN-LIKE FAMILY PROTEIN"/>
    <property type="match status" value="1"/>
</dbReference>
<dbReference type="Proteomes" id="UP000230233">
    <property type="component" value="Chromosome V"/>
</dbReference>
<proteinExistence type="inferred from homology"/>
<keyword evidence="5" id="KW-0812">Transmembrane</keyword>
<organism evidence="6 7">
    <name type="scientific">Caenorhabditis nigoni</name>
    <dbReference type="NCBI Taxonomy" id="1611254"/>
    <lineage>
        <taxon>Eukaryota</taxon>
        <taxon>Metazoa</taxon>
        <taxon>Ecdysozoa</taxon>
        <taxon>Nematoda</taxon>
        <taxon>Chromadorea</taxon>
        <taxon>Rhabditida</taxon>
        <taxon>Rhabditina</taxon>
        <taxon>Rhabditomorpha</taxon>
        <taxon>Rhabditoidea</taxon>
        <taxon>Rhabditidae</taxon>
        <taxon>Peloderinae</taxon>
        <taxon>Caenorhabditis</taxon>
    </lineage>
</organism>